<dbReference type="Gene3D" id="2.60.40.790">
    <property type="match status" value="1"/>
</dbReference>
<evidence type="ECO:0000313" key="6">
    <source>
        <dbReference type="EMBL" id="KAK8076877.1"/>
    </source>
</evidence>
<comment type="caution">
    <text evidence="6">The sequence shown here is derived from an EMBL/GenBank/DDBJ whole genome shotgun (WGS) entry which is preliminary data.</text>
</comment>
<dbReference type="InterPro" id="IPR002068">
    <property type="entry name" value="A-crystallin/Hsp20_dom"/>
</dbReference>
<dbReference type="PROSITE" id="PS01031">
    <property type="entry name" value="SHSP"/>
    <property type="match status" value="1"/>
</dbReference>
<sequence>MLSSPISPHYPVTGVPETFPEPPNVHPPHPHHHNHNSNMPFLSTAGQKVGHLFQDIIHPTTGPFATTEVRRSPCTDIRESDDAYFIDIELPGVVTDDIRLNWTDSRVLLVEADAQRPPETVEEEEEAEDGGKLTRVWSHDDNCRQCTQQWHHHHRYHPEDRTEPGNGPQYLSPQQNHFKRSGSFGGLVGGGKSHSNNNSVSFNNKRRSSMFNFASAGSGNGNSSSDASNTSWKHPFHFLMQERRDCAFARAFNFHVDVDQGHVTTEVKDGLLHMRVPKLFMDDELSEIET</sequence>
<evidence type="ECO:0000259" key="5">
    <source>
        <dbReference type="PROSITE" id="PS01031"/>
    </source>
</evidence>
<keyword evidence="1" id="KW-0346">Stress response</keyword>
<name>A0ABR1W048_9PEZI</name>
<feature type="region of interest" description="Disordered" evidence="4">
    <location>
        <begin position="154"/>
        <end position="203"/>
    </location>
</feature>
<protein>
    <recommendedName>
        <fullName evidence="5">SHSP domain-containing protein</fullName>
    </recommendedName>
</protein>
<evidence type="ECO:0000256" key="2">
    <source>
        <dbReference type="PROSITE-ProRule" id="PRU00285"/>
    </source>
</evidence>
<keyword evidence="7" id="KW-1185">Reference proteome</keyword>
<proteinExistence type="inferred from homology"/>
<dbReference type="InterPro" id="IPR008978">
    <property type="entry name" value="HSP20-like_chaperone"/>
</dbReference>
<dbReference type="CDD" id="cd06464">
    <property type="entry name" value="ACD_sHsps-like"/>
    <property type="match status" value="1"/>
</dbReference>
<evidence type="ECO:0000313" key="7">
    <source>
        <dbReference type="Proteomes" id="UP001446871"/>
    </source>
</evidence>
<dbReference type="Proteomes" id="UP001446871">
    <property type="component" value="Unassembled WGS sequence"/>
</dbReference>
<reference evidence="6 7" key="1">
    <citation type="submission" date="2023-01" db="EMBL/GenBank/DDBJ databases">
        <title>Analysis of 21 Apiospora genomes using comparative genomics revels a genus with tremendous synthesis potential of carbohydrate active enzymes and secondary metabolites.</title>
        <authorList>
            <person name="Sorensen T."/>
        </authorList>
    </citation>
    <scope>NUCLEOTIDE SEQUENCE [LARGE SCALE GENOMIC DNA]</scope>
    <source>
        <strain evidence="6 7">CBS 83171</strain>
    </source>
</reference>
<dbReference type="SUPFAM" id="SSF49764">
    <property type="entry name" value="HSP20-like chaperones"/>
    <property type="match status" value="1"/>
</dbReference>
<evidence type="ECO:0000256" key="4">
    <source>
        <dbReference type="SAM" id="MobiDB-lite"/>
    </source>
</evidence>
<dbReference type="PANTHER" id="PTHR11527">
    <property type="entry name" value="HEAT-SHOCK PROTEIN 20 FAMILY MEMBER"/>
    <property type="match status" value="1"/>
</dbReference>
<dbReference type="EMBL" id="JAQQWM010000002">
    <property type="protein sequence ID" value="KAK8076877.1"/>
    <property type="molecule type" value="Genomic_DNA"/>
</dbReference>
<dbReference type="Pfam" id="PF00011">
    <property type="entry name" value="HSP20"/>
    <property type="match status" value="1"/>
</dbReference>
<evidence type="ECO:0000256" key="3">
    <source>
        <dbReference type="RuleBase" id="RU003616"/>
    </source>
</evidence>
<gene>
    <name evidence="6" type="ORF">PG996_003047</name>
</gene>
<feature type="compositionally biased region" description="Gly residues" evidence="4">
    <location>
        <begin position="183"/>
        <end position="192"/>
    </location>
</feature>
<accession>A0ABR1W048</accession>
<feature type="compositionally biased region" description="Low complexity" evidence="4">
    <location>
        <begin position="193"/>
        <end position="203"/>
    </location>
</feature>
<comment type="similarity">
    <text evidence="2 3">Belongs to the small heat shock protein (HSP20) family.</text>
</comment>
<evidence type="ECO:0000256" key="1">
    <source>
        <dbReference type="ARBA" id="ARBA00023016"/>
    </source>
</evidence>
<organism evidence="6 7">
    <name type="scientific">Apiospora saccharicola</name>
    <dbReference type="NCBI Taxonomy" id="335842"/>
    <lineage>
        <taxon>Eukaryota</taxon>
        <taxon>Fungi</taxon>
        <taxon>Dikarya</taxon>
        <taxon>Ascomycota</taxon>
        <taxon>Pezizomycotina</taxon>
        <taxon>Sordariomycetes</taxon>
        <taxon>Xylariomycetidae</taxon>
        <taxon>Amphisphaeriales</taxon>
        <taxon>Apiosporaceae</taxon>
        <taxon>Apiospora</taxon>
    </lineage>
</organism>
<dbReference type="InterPro" id="IPR031107">
    <property type="entry name" value="Small_HSP"/>
</dbReference>
<feature type="domain" description="SHSP" evidence="5">
    <location>
        <begin position="65"/>
        <end position="290"/>
    </location>
</feature>
<feature type="region of interest" description="Disordered" evidence="4">
    <location>
        <begin position="1"/>
        <end position="38"/>
    </location>
</feature>